<dbReference type="InterPro" id="IPR006162">
    <property type="entry name" value="Ppantetheine_attach_site"/>
</dbReference>
<gene>
    <name evidence="10" type="ORF">Val02_56930</name>
</gene>
<dbReference type="InterPro" id="IPR001227">
    <property type="entry name" value="Ac_transferase_dom_sf"/>
</dbReference>
<dbReference type="PANTHER" id="PTHR43775">
    <property type="entry name" value="FATTY ACID SYNTHASE"/>
    <property type="match status" value="1"/>
</dbReference>
<accession>A0A8J4DU45</accession>
<dbReference type="InterPro" id="IPR013968">
    <property type="entry name" value="PKS_KR"/>
</dbReference>
<dbReference type="InterPro" id="IPR009081">
    <property type="entry name" value="PP-bd_ACP"/>
</dbReference>
<dbReference type="CDD" id="cd00833">
    <property type="entry name" value="PKS"/>
    <property type="match status" value="2"/>
</dbReference>
<dbReference type="RefSeq" id="WP_203902279.1">
    <property type="nucleotide sequence ID" value="NZ_BOPF01000022.1"/>
</dbReference>
<dbReference type="CDD" id="cd08953">
    <property type="entry name" value="KR_2_SDR_x"/>
    <property type="match status" value="2"/>
</dbReference>
<feature type="domain" description="Ketosynthase family 3 (KS3)" evidence="9">
    <location>
        <begin position="1486"/>
        <end position="1911"/>
    </location>
</feature>
<dbReference type="PROSITE" id="PS52004">
    <property type="entry name" value="KS3_2"/>
    <property type="match status" value="2"/>
</dbReference>
<dbReference type="Pfam" id="PF00109">
    <property type="entry name" value="ketoacyl-synt"/>
    <property type="match status" value="2"/>
</dbReference>
<evidence type="ECO:0000313" key="10">
    <source>
        <dbReference type="EMBL" id="GIJ48807.1"/>
    </source>
</evidence>
<dbReference type="InterPro" id="IPR029058">
    <property type="entry name" value="AB_hydrolase_fold"/>
</dbReference>
<dbReference type="Pfam" id="PF22621">
    <property type="entry name" value="CurL-like_PKS_C"/>
    <property type="match status" value="1"/>
</dbReference>
<dbReference type="SUPFAM" id="SSF53901">
    <property type="entry name" value="Thiolase-like"/>
    <property type="match status" value="2"/>
</dbReference>
<dbReference type="PROSITE" id="PS00012">
    <property type="entry name" value="PHOSPHOPANTETHEINE"/>
    <property type="match status" value="1"/>
</dbReference>
<dbReference type="GO" id="GO:0031177">
    <property type="term" value="F:phosphopantetheine binding"/>
    <property type="evidence" value="ECO:0007669"/>
    <property type="project" value="InterPro"/>
</dbReference>
<dbReference type="InterPro" id="IPR036736">
    <property type="entry name" value="ACP-like_sf"/>
</dbReference>
<dbReference type="EMBL" id="BOPF01000022">
    <property type="protein sequence ID" value="GIJ48807.1"/>
    <property type="molecule type" value="Genomic_DNA"/>
</dbReference>
<dbReference type="Proteomes" id="UP000619260">
    <property type="component" value="Unassembled WGS sequence"/>
</dbReference>
<dbReference type="InterPro" id="IPR057326">
    <property type="entry name" value="KR_dom"/>
</dbReference>
<feature type="domain" description="Ketosynthase family 3 (KS3)" evidence="9">
    <location>
        <begin position="6"/>
        <end position="432"/>
    </location>
</feature>
<dbReference type="Gene3D" id="3.40.50.1820">
    <property type="entry name" value="alpha/beta hydrolase"/>
    <property type="match status" value="1"/>
</dbReference>
<dbReference type="Gene3D" id="3.40.366.10">
    <property type="entry name" value="Malonyl-Coenzyme A Acyl Carrier Protein, domain 2"/>
    <property type="match status" value="2"/>
</dbReference>
<organism evidence="10 11">
    <name type="scientific">Virgisporangium aliadipatigenens</name>
    <dbReference type="NCBI Taxonomy" id="741659"/>
    <lineage>
        <taxon>Bacteria</taxon>
        <taxon>Bacillati</taxon>
        <taxon>Actinomycetota</taxon>
        <taxon>Actinomycetes</taxon>
        <taxon>Micromonosporales</taxon>
        <taxon>Micromonosporaceae</taxon>
        <taxon>Virgisporangium</taxon>
    </lineage>
</organism>
<keyword evidence="5" id="KW-0443">Lipid metabolism</keyword>
<dbReference type="Pfam" id="PF16197">
    <property type="entry name" value="KAsynt_C_assoc"/>
    <property type="match status" value="1"/>
</dbReference>
<evidence type="ECO:0000259" key="8">
    <source>
        <dbReference type="PROSITE" id="PS50075"/>
    </source>
</evidence>
<keyword evidence="11" id="KW-1185">Reference proteome</keyword>
<dbReference type="SUPFAM" id="SSF55048">
    <property type="entry name" value="Probable ACP-binding domain of malonyl-CoA ACP transacylase"/>
    <property type="match status" value="2"/>
</dbReference>
<sequence>MNEDTGGMIAIVGMAGRFPGAADVDRFWENLCAGRESIVDLTEAELRAAGVDPADLDDPRYVRRGAVLADIDRFDAGFFGFSPKEAQITDPQQRLFLETAWNALESAACDPATFDGSIGVFAGSALSTYLLNNLAPHPDLGRWANTMQVALGNDKDSLATRVAHALNLNGPAYSVQSYCSTSLVAVCAAATSLVSGECDVALAGGVALSVPHRVGYHYQEGGIASPDGRCRAFDAAAAGAPLGNGVGVVVLRRLDDALADGDRVYAVIRGWAVNNDGAGKAGFTAPGVRGQREVVVEALANAGVPPATIDYIEAHGTGTALGDAAEVAALAGAFADVEAPGSCALGSVKTNIGHLDRAAGVAGLIKTALALHHATIPPTLHFSTANPELRLERTPFTVPTALTAWPERAHPRRAGVSAFGIGGTNAHVVLEQAPPLPPRTTRARPAVLVLSARSAAAADARVADLAAATRTGVGGDLADLAHTLHSGRTAFEHRRAVVVGDLPDAAAALAEPGTPRVLSAADVAPGRPVGLLVAGVGEQYPGLAAEVYRTEPRMRELVAECAAVLDDLLGIDLAAELFPADGLAGDVLLRPETAQPAAFAVGYAMSRLLMEWGVVPDAIAGYSVGEYVAATLAGVLDLPSALRLLVHRAELIAALPAGAMVAVGASAARLERIAGPLLADLDTAAVNAPEVRVLAGTAEAVDALCRRLDAAEISYRRLTTTHAYHSRMLAPAADALTAWVARHVEARAPRIPYLSNVTGTWIRPEEVTDPGYWARHMCATVRFADAVGDLLTGSDRALVEVGPGRSLGALVRQHPAYRPAMAARVVATLPGRHEPGGAQVLHTAIAGLWLAGVDVDWAAYHAPDRPRRVTLPTYPFQGERYWIDAPARAAAAPARDPERWLHEPSWREVEDGPTGEPPGEVLILGHRSGLAPALAQRLATPSTVLVAGADATAVRPDRPEDYARAVAALVAAGRAPTAVVHLWGTGTAPGTDPARRDLGLMSLLYLARALAAQGVRQCRILLVTDGALDVVPGDVPTPEKAIGHGAAAVLGQEYPGLECRVVDLPAGTDPAAGAAHLAAELGRPGTETVAYRDGVRRVRWFRPVANLPHRADPLRDGGTYLITGGLGAIGLAIAGHIAATVTAPRLVLTGRSGLPPRAQWPQLRAGDGVLATRIRAVTALEEAGARVLVLAADATTPGAMARVVAQARALFGSVDGVVHCAGVTEPEAFGPIETMSEADVAAHLAAKVEAILAVEEALGDAPIDFCVVQSSISSVLGGLGFGAYAAANALLDAHVRARAARGRPWLTVNWDTWRTGEPATGPLGATMSAHSMSVAEGLVVFDRVLRCALPQVVVSVGDLDERIRQWGTASPAEAGPPAHERPALPVAYVPATSDIERRLTALWQDVLGVGSVGVNDNFFDLGGTSLIGLQLLRRVTDEFDVAVPTLVLFEAPTVAALARHLAGASTGQESAPAAAPRRPAPEGGADDLIAVVGMAGRFPGAADVERFWANLRDGVESIARFTPDELIAAGVPAEQVHDPAYVPARPVLDGIDLFDAGFFGYSPREAELTDPQHRIFLECAWHALENSGYAGDAAAPVGVFAGTNISTYLAGLYRAGHLTDQVNDYQAVIGNDKDALATTVSYKLNLTGPSMAVQTFCSTSLVAVHLAAQSLRAGECELALAGGVSVRVPDRVGHRYTPGGMESPDGHVRTFDARARGSMFGDGVGVVVLKRLTDALADGDTVHAVIRGSAVNNDGALKVGFTAPSVGGQAQVIAAALAAARVEPDTVSYVEAHGTATELGDPIEMLALSRAYGTRPPERSCPIGSVKTNVGHLDRAAGVSGLIKTVLALRHRQLPPSLHYTEPNPEIDFANGPFHVNTRLAQWQPAPGAPLRAGINSLGMGGTNVHVIVEEPPATEPGRPGRTPQSLVLSARTVEALEEAGANLAAHLRGVDDEALADVAYTLQVGRRRFAHRRTVACSTVDEAVRALSGDDPARVLTRHDPVDNRPLAMVFAGVGEQYPGMAVDLYGSEPVYRAVVDECLAVLEPLLGPRIRTALTEPAAAVPAMDLRAMLGRAGTTHAADRPADDVTATALAQPTVFVVEYAVARLLMSWGAVPESLAGYSLGEYVAATLAGVLSLPDALKLVAYRATLIDALPAGAMLAVPMAPERLAPLIGEALDVAAVNAPGMSVVAGPAEAVADLERRLAAREVACRRLATTHAFHSRALVPVAERLTAWIAAQITLHPPRVPYVSNVTGDWIRPEEAVDPGYWARHMCGTVRFADVLGRLLAEPERVLVEVGPGQSLGAFARQHPACTPQRGGLLVPTLPGRHEPASAVAGLTAALGRLWLLGVPVDWAAHHDGAGRRRVPLPGYPFQRERYWVAGRALPSGPGDDAPPVLSGNPREMLTSLPRESPERWFFVPSWRRAAVPAGPPADLTGTWLVFADGGDLTDAVVAALAERGATTVTVEAGVAFAEHAHGFTIRSGDRDDHARLLASVPAPRGVVHLWSVGRTPPELDPEAAEQWLLDRAYFSPLWTAQALGASGVTAADVLVVTAGAVDVTGTDEVRPAAATSAGPCRVIPLELPRLAVRQLDVVPPNGTGAARAVAGRLLGELSADPADVTVAWRGRHRWLPEIRRIAAPAPAGTPALRPDGVYVLTGGLGGIGAAVARGIAATAPGARIALLGRTALPEPEHWPQVLGDPVADPELRRRVQVVSDLAGDGAQVRVYAADVADADAVGTALDAVRQQFGRIDGVFHLAGAPGMGLLQFKTTDNAAIAFGPKVTGTRVLLERLAADRPDFVVLFSSISSITGGGPGQVDYCAANAYLDAVAQRAGADGLPVRSVNWGEWRWNAWGAGLSGYAPAVRQFFDDNRRHFGITFEEGWQALHTLLQAGSHGEPQVIVSTQDFRVLADLSRTFTIDTVLSLSQELASRHARPELGTSYVAPGTDTERVVEKLWAEALGIERVGIHDNFFELGGNSLLGVDLIARLRHELRHDALTPHALYLAPTVHALAQLVSDAQAEPVDDRRARGELRRRNLRTRRTS</sequence>
<dbReference type="InterPro" id="IPR016036">
    <property type="entry name" value="Malonyl_transacylase_ACP-bd"/>
</dbReference>
<dbReference type="FunFam" id="3.40.47.10:FF:000042">
    <property type="entry name" value="Polyketide synthase Pks13"/>
    <property type="match status" value="2"/>
</dbReference>
<dbReference type="SMART" id="SM00823">
    <property type="entry name" value="PKS_PP"/>
    <property type="match status" value="2"/>
</dbReference>
<dbReference type="InterPro" id="IPR014043">
    <property type="entry name" value="Acyl_transferase_dom"/>
</dbReference>
<evidence type="ECO:0000256" key="7">
    <source>
        <dbReference type="SAM" id="MobiDB-lite"/>
    </source>
</evidence>
<dbReference type="InterPro" id="IPR016039">
    <property type="entry name" value="Thiolase-like"/>
</dbReference>
<keyword evidence="6" id="KW-0511">Multifunctional enzyme</keyword>
<dbReference type="InterPro" id="IPR020841">
    <property type="entry name" value="PKS_Beta-ketoAc_synthase_dom"/>
</dbReference>
<dbReference type="Gene3D" id="3.40.50.720">
    <property type="entry name" value="NAD(P)-binding Rossmann-like Domain"/>
    <property type="match status" value="2"/>
</dbReference>
<dbReference type="Gene3D" id="3.30.70.250">
    <property type="entry name" value="Malonyl-CoA ACP transacylase, ACP-binding"/>
    <property type="match status" value="1"/>
</dbReference>
<dbReference type="GO" id="GO:0006633">
    <property type="term" value="P:fatty acid biosynthetic process"/>
    <property type="evidence" value="ECO:0007669"/>
    <property type="project" value="TreeGrafter"/>
</dbReference>
<keyword evidence="3" id="KW-0808">Transferase</keyword>
<feature type="domain" description="Carrier" evidence="8">
    <location>
        <begin position="1390"/>
        <end position="1465"/>
    </location>
</feature>
<protein>
    <recommendedName>
        <fullName evidence="12">Acyl transferase domain-containing protein</fullName>
    </recommendedName>
</protein>
<dbReference type="Pfam" id="PF00550">
    <property type="entry name" value="PP-binding"/>
    <property type="match status" value="2"/>
</dbReference>
<keyword evidence="1" id="KW-0596">Phosphopantetheine</keyword>
<feature type="region of interest" description="Disordered" evidence="7">
    <location>
        <begin position="3024"/>
        <end position="3045"/>
    </location>
</feature>
<dbReference type="Gene3D" id="3.30.70.3290">
    <property type="match status" value="2"/>
</dbReference>
<keyword evidence="4" id="KW-0276">Fatty acid metabolism</keyword>
<evidence type="ECO:0000256" key="5">
    <source>
        <dbReference type="ARBA" id="ARBA00023098"/>
    </source>
</evidence>
<name>A0A8J4DU45_9ACTN</name>
<dbReference type="PANTHER" id="PTHR43775:SF37">
    <property type="entry name" value="SI:DKEY-61P9.11"/>
    <property type="match status" value="1"/>
</dbReference>
<dbReference type="Pfam" id="PF02801">
    <property type="entry name" value="Ketoacyl-synt_C"/>
    <property type="match status" value="2"/>
</dbReference>
<dbReference type="Pfam" id="PF08659">
    <property type="entry name" value="KR"/>
    <property type="match status" value="2"/>
</dbReference>
<feature type="compositionally biased region" description="Basic and acidic residues" evidence="7">
    <location>
        <begin position="3025"/>
        <end position="3036"/>
    </location>
</feature>
<reference evidence="10" key="1">
    <citation type="submission" date="2021-01" db="EMBL/GenBank/DDBJ databases">
        <title>Whole genome shotgun sequence of Virgisporangium aliadipatigenens NBRC 105644.</title>
        <authorList>
            <person name="Komaki H."/>
            <person name="Tamura T."/>
        </authorList>
    </citation>
    <scope>NUCLEOTIDE SEQUENCE</scope>
    <source>
        <strain evidence="10">NBRC 105644</strain>
    </source>
</reference>
<evidence type="ECO:0000313" key="11">
    <source>
        <dbReference type="Proteomes" id="UP000619260"/>
    </source>
</evidence>
<dbReference type="InterPro" id="IPR036291">
    <property type="entry name" value="NAD(P)-bd_dom_sf"/>
</dbReference>
<dbReference type="InterPro" id="IPR050091">
    <property type="entry name" value="PKS_NRPS_Biosynth_Enz"/>
</dbReference>
<dbReference type="InterPro" id="IPR016035">
    <property type="entry name" value="Acyl_Trfase/lysoPLipase"/>
</dbReference>
<dbReference type="SMART" id="SM00822">
    <property type="entry name" value="PKS_KR"/>
    <property type="match status" value="2"/>
</dbReference>
<dbReference type="SUPFAM" id="SSF47336">
    <property type="entry name" value="ACP-like"/>
    <property type="match status" value="2"/>
</dbReference>
<keyword evidence="2" id="KW-0597">Phosphoprotein</keyword>
<dbReference type="InterPro" id="IPR014031">
    <property type="entry name" value="Ketoacyl_synth_C"/>
</dbReference>
<dbReference type="SUPFAM" id="SSF51735">
    <property type="entry name" value="NAD(P)-binding Rossmann-fold domains"/>
    <property type="match status" value="4"/>
</dbReference>
<dbReference type="SMART" id="SM00825">
    <property type="entry name" value="PKS_KS"/>
    <property type="match status" value="2"/>
</dbReference>
<evidence type="ECO:0000256" key="6">
    <source>
        <dbReference type="ARBA" id="ARBA00023268"/>
    </source>
</evidence>
<dbReference type="InterPro" id="IPR020806">
    <property type="entry name" value="PKS_PP-bd"/>
</dbReference>
<dbReference type="Gene3D" id="1.10.1200.10">
    <property type="entry name" value="ACP-like"/>
    <property type="match status" value="1"/>
</dbReference>
<evidence type="ECO:0000256" key="3">
    <source>
        <dbReference type="ARBA" id="ARBA00022679"/>
    </source>
</evidence>
<dbReference type="GO" id="GO:0004312">
    <property type="term" value="F:fatty acid synthase activity"/>
    <property type="evidence" value="ECO:0007669"/>
    <property type="project" value="TreeGrafter"/>
</dbReference>
<dbReference type="SUPFAM" id="SSF52151">
    <property type="entry name" value="FabD/lysophospholipase-like"/>
    <property type="match status" value="2"/>
</dbReference>
<dbReference type="InterPro" id="IPR014030">
    <property type="entry name" value="Ketoacyl_synth_N"/>
</dbReference>
<feature type="domain" description="Carrier" evidence="8">
    <location>
        <begin position="2945"/>
        <end position="3021"/>
    </location>
</feature>
<evidence type="ECO:0000259" key="9">
    <source>
        <dbReference type="PROSITE" id="PS52004"/>
    </source>
</evidence>
<evidence type="ECO:0008006" key="12">
    <source>
        <dbReference type="Google" id="ProtNLM"/>
    </source>
</evidence>
<evidence type="ECO:0000256" key="1">
    <source>
        <dbReference type="ARBA" id="ARBA00022450"/>
    </source>
</evidence>
<dbReference type="PROSITE" id="PS50075">
    <property type="entry name" value="CARRIER"/>
    <property type="match status" value="2"/>
</dbReference>
<dbReference type="InterPro" id="IPR032821">
    <property type="entry name" value="PKS_assoc"/>
</dbReference>
<proteinExistence type="predicted"/>
<dbReference type="SMART" id="SM00827">
    <property type="entry name" value="PKS_AT"/>
    <property type="match status" value="2"/>
</dbReference>
<evidence type="ECO:0000256" key="4">
    <source>
        <dbReference type="ARBA" id="ARBA00022832"/>
    </source>
</evidence>
<dbReference type="Gene3D" id="3.40.47.10">
    <property type="match status" value="2"/>
</dbReference>
<evidence type="ECO:0000256" key="2">
    <source>
        <dbReference type="ARBA" id="ARBA00022553"/>
    </source>
</evidence>
<comment type="caution">
    <text evidence="10">The sequence shown here is derived from an EMBL/GenBank/DDBJ whole genome shotgun (WGS) entry which is preliminary data.</text>
</comment>
<dbReference type="Pfam" id="PF00698">
    <property type="entry name" value="Acyl_transf_1"/>
    <property type="match status" value="2"/>
</dbReference>